<dbReference type="PANTHER" id="PTHR19375">
    <property type="entry name" value="HEAT SHOCK PROTEIN 70KDA"/>
    <property type="match status" value="1"/>
</dbReference>
<dbReference type="OrthoDB" id="2401965at2759"/>
<evidence type="ECO:0000256" key="1">
    <source>
        <dbReference type="ARBA" id="ARBA00007381"/>
    </source>
</evidence>
<keyword evidence="2" id="KW-0547">Nucleotide-binding</keyword>
<dbReference type="EMBL" id="CAJVCH010113705">
    <property type="protein sequence ID" value="CAG7724770.1"/>
    <property type="molecule type" value="Genomic_DNA"/>
</dbReference>
<keyword evidence="5" id="KW-1185">Reference proteome</keyword>
<dbReference type="GO" id="GO:0005524">
    <property type="term" value="F:ATP binding"/>
    <property type="evidence" value="ECO:0007669"/>
    <property type="project" value="UniProtKB-KW"/>
</dbReference>
<dbReference type="Pfam" id="PF00012">
    <property type="entry name" value="HSP70"/>
    <property type="match status" value="1"/>
</dbReference>
<protein>
    <recommendedName>
        <fullName evidence="6">Heat shock protein 70</fullName>
    </recommendedName>
</protein>
<dbReference type="FunFam" id="3.30.30.30:FF:000005">
    <property type="entry name" value="Heat shock protein ssb1"/>
    <property type="match status" value="1"/>
</dbReference>
<proteinExistence type="inferred from homology"/>
<name>A0A8J2JZB6_9HEXA</name>
<evidence type="ECO:0000256" key="2">
    <source>
        <dbReference type="ARBA" id="ARBA00022741"/>
    </source>
</evidence>
<sequence>RDVGTVAGLQFTRQDLYACITASKSVHPQIGCCEKWINPLQLNEIGTYTTPSCIAFDDDGDVTVGRVAKTSTAVDPLYTVYDIKRLIGRRFDDPLLQTDIKLWPFKVIGEDNVPKLVLRGKSYHPEQVSAKVLAHMKKIAEDYLRHAVTRAVITVPAYFNDG</sequence>
<comment type="similarity">
    <text evidence="1">Belongs to the heat shock protein 70 family.</text>
</comment>
<dbReference type="AlphaFoldDB" id="A0A8J2JZB6"/>
<feature type="non-terminal residue" evidence="4">
    <location>
        <position position="162"/>
    </location>
</feature>
<evidence type="ECO:0008006" key="6">
    <source>
        <dbReference type="Google" id="ProtNLM"/>
    </source>
</evidence>
<keyword evidence="3" id="KW-0067">ATP-binding</keyword>
<accession>A0A8J2JZB6</accession>
<dbReference type="Proteomes" id="UP000708208">
    <property type="component" value="Unassembled WGS sequence"/>
</dbReference>
<dbReference type="InterPro" id="IPR013126">
    <property type="entry name" value="Hsp_70_fam"/>
</dbReference>
<reference evidence="4" key="1">
    <citation type="submission" date="2021-06" db="EMBL/GenBank/DDBJ databases">
        <authorList>
            <person name="Hodson N. C."/>
            <person name="Mongue J. A."/>
            <person name="Jaron S. K."/>
        </authorList>
    </citation>
    <scope>NUCLEOTIDE SEQUENCE</scope>
</reference>
<evidence type="ECO:0000313" key="4">
    <source>
        <dbReference type="EMBL" id="CAG7724770.1"/>
    </source>
</evidence>
<organism evidence="4 5">
    <name type="scientific">Allacma fusca</name>
    <dbReference type="NCBI Taxonomy" id="39272"/>
    <lineage>
        <taxon>Eukaryota</taxon>
        <taxon>Metazoa</taxon>
        <taxon>Ecdysozoa</taxon>
        <taxon>Arthropoda</taxon>
        <taxon>Hexapoda</taxon>
        <taxon>Collembola</taxon>
        <taxon>Symphypleona</taxon>
        <taxon>Sminthuridae</taxon>
        <taxon>Allacma</taxon>
    </lineage>
</organism>
<evidence type="ECO:0000313" key="5">
    <source>
        <dbReference type="Proteomes" id="UP000708208"/>
    </source>
</evidence>
<comment type="caution">
    <text evidence="4">The sequence shown here is derived from an EMBL/GenBank/DDBJ whole genome shotgun (WGS) entry which is preliminary data.</text>
</comment>
<gene>
    <name evidence="4" type="ORF">AFUS01_LOCUS13770</name>
</gene>
<dbReference type="GO" id="GO:0140662">
    <property type="term" value="F:ATP-dependent protein folding chaperone"/>
    <property type="evidence" value="ECO:0007669"/>
    <property type="project" value="InterPro"/>
</dbReference>
<evidence type="ECO:0000256" key="3">
    <source>
        <dbReference type="ARBA" id="ARBA00022840"/>
    </source>
</evidence>